<feature type="domain" description="AB hydrolase-1" evidence="2">
    <location>
        <begin position="68"/>
        <end position="189"/>
    </location>
</feature>
<evidence type="ECO:0000313" key="4">
    <source>
        <dbReference type="Proteomes" id="UP000182360"/>
    </source>
</evidence>
<keyword evidence="1" id="KW-0472">Membrane</keyword>
<dbReference type="Proteomes" id="UP000182360">
    <property type="component" value="Unassembled WGS sequence"/>
</dbReference>
<reference evidence="3 4" key="1">
    <citation type="submission" date="2016-10" db="EMBL/GenBank/DDBJ databases">
        <authorList>
            <person name="de Groot N.N."/>
        </authorList>
    </citation>
    <scope>NUCLEOTIDE SEQUENCE [LARGE SCALE GENOMIC DNA]</scope>
    <source>
        <strain evidence="3 4">B25</strain>
    </source>
</reference>
<name>A0A1H8ZX65_9SPIR</name>
<keyword evidence="1" id="KW-1133">Transmembrane helix</keyword>
<sequence length="322" mass="36567">MKKIIGRVTGVILAGIVLFITIFAVYQHLNMHGALKQLRTEGYENRVSVGDYSLNVYQCGKENGNHRIVCLSGFIDGEAVIAWREMTKEIEKNNELYFIDRAGYGLSDDTKNDMTVEYVVEDYRKALKNAGVKPPYVLIGHSLGGIYSTYWESKYPDEIEGVAIFDGVPVYPIEEDQYSAWDFFPGWMHTAGKFGLINALIKPICNEDDDDSTFAILDEKHRDIAWRVLSKTMGSNACNSEEKLFGDNIRKTWDTLKTNEIPKVYVAATTYGVESENPDIKATYMEKLGNCQMVECPGWHEIYLDKPEKCSDILVNFIKEIN</sequence>
<dbReference type="InterPro" id="IPR000073">
    <property type="entry name" value="AB_hydrolase_1"/>
</dbReference>
<gene>
    <name evidence="3" type="ORF">SAMN04487977_101121</name>
</gene>
<dbReference type="RefSeq" id="WP_026512991.1">
    <property type="nucleotide sequence ID" value="NZ_AP025286.1"/>
</dbReference>
<evidence type="ECO:0000259" key="2">
    <source>
        <dbReference type="Pfam" id="PF00561"/>
    </source>
</evidence>
<dbReference type="PANTHER" id="PTHR42886:SF64">
    <property type="entry name" value="HYDROLASE"/>
    <property type="match status" value="1"/>
</dbReference>
<organism evidence="3 4">
    <name type="scientific">Treponema bryantii</name>
    <dbReference type="NCBI Taxonomy" id="163"/>
    <lineage>
        <taxon>Bacteria</taxon>
        <taxon>Pseudomonadati</taxon>
        <taxon>Spirochaetota</taxon>
        <taxon>Spirochaetia</taxon>
        <taxon>Spirochaetales</taxon>
        <taxon>Treponemataceae</taxon>
        <taxon>Treponema</taxon>
    </lineage>
</organism>
<dbReference type="PANTHER" id="PTHR42886">
    <property type="entry name" value="RE40534P-RELATED"/>
    <property type="match status" value="1"/>
</dbReference>
<dbReference type="Gene3D" id="3.40.50.1820">
    <property type="entry name" value="alpha/beta hydrolase"/>
    <property type="match status" value="1"/>
</dbReference>
<dbReference type="Pfam" id="PF00561">
    <property type="entry name" value="Abhydrolase_1"/>
    <property type="match status" value="1"/>
</dbReference>
<feature type="transmembrane region" description="Helical" evidence="1">
    <location>
        <begin position="7"/>
        <end position="26"/>
    </location>
</feature>
<accession>A0A1H8ZX65</accession>
<evidence type="ECO:0000313" key="3">
    <source>
        <dbReference type="EMBL" id="SEP68871.1"/>
    </source>
</evidence>
<dbReference type="InterPro" id="IPR029058">
    <property type="entry name" value="AB_hydrolase_fold"/>
</dbReference>
<dbReference type="OrthoDB" id="252464at2"/>
<proteinExistence type="predicted"/>
<protein>
    <submittedName>
        <fullName evidence="3">Pimeloyl-ACP methyl ester carboxylesterase</fullName>
    </submittedName>
</protein>
<dbReference type="SUPFAM" id="SSF53474">
    <property type="entry name" value="alpha/beta-Hydrolases"/>
    <property type="match status" value="1"/>
</dbReference>
<dbReference type="AlphaFoldDB" id="A0A1H8ZX65"/>
<dbReference type="EMBL" id="FOFU01000001">
    <property type="protein sequence ID" value="SEP68871.1"/>
    <property type="molecule type" value="Genomic_DNA"/>
</dbReference>
<keyword evidence="1" id="KW-0812">Transmembrane</keyword>
<evidence type="ECO:0000256" key="1">
    <source>
        <dbReference type="SAM" id="Phobius"/>
    </source>
</evidence>
<keyword evidence="4" id="KW-1185">Reference proteome</keyword>